<dbReference type="EMBL" id="VULQ01000017">
    <property type="protein sequence ID" value="MSS78676.1"/>
    <property type="molecule type" value="Genomic_DNA"/>
</dbReference>
<sequence length="145" mass="17097">MKSFVKAYKDLEKDELYEILKLREKVFKIEQNSQYTDLDNLDKEAIHIFIKDDGIIKAYARLIEKDKNKKIGKLARVISRKKTYGRKICEIAIKTAFDDLELNEIFIEAQVQAMGFYEKLGFEKTSKPYDYAGINHIDMILKKDY</sequence>
<dbReference type="AlphaFoldDB" id="A0A6N7VUZ4"/>
<keyword evidence="2" id="KW-0808">Transferase</keyword>
<organism evidence="2 3">
    <name type="scientific">Anaerococcus porci</name>
    <dbReference type="NCBI Taxonomy" id="2652269"/>
    <lineage>
        <taxon>Bacteria</taxon>
        <taxon>Bacillati</taxon>
        <taxon>Bacillota</taxon>
        <taxon>Tissierellia</taxon>
        <taxon>Tissierellales</taxon>
        <taxon>Peptoniphilaceae</taxon>
        <taxon>Anaerococcus</taxon>
    </lineage>
</organism>
<dbReference type="RefSeq" id="WP_154541971.1">
    <property type="nucleotide sequence ID" value="NZ_VULQ01000017.1"/>
</dbReference>
<comment type="caution">
    <text evidence="2">The sequence shown here is derived from an EMBL/GenBank/DDBJ whole genome shotgun (WGS) entry which is preliminary data.</text>
</comment>
<accession>A0A6N7VUZ4</accession>
<dbReference type="Gene3D" id="3.40.630.30">
    <property type="match status" value="1"/>
</dbReference>
<reference evidence="2 3" key="1">
    <citation type="submission" date="2019-08" db="EMBL/GenBank/DDBJ databases">
        <title>In-depth cultivation of the pig gut microbiome towards novel bacterial diversity and tailored functional studies.</title>
        <authorList>
            <person name="Wylensek D."/>
            <person name="Hitch T.C.A."/>
            <person name="Clavel T."/>
        </authorList>
    </citation>
    <scope>NUCLEOTIDE SEQUENCE [LARGE SCALE GENOMIC DNA]</scope>
    <source>
        <strain evidence="2 3">WCA-380-WT-2B</strain>
    </source>
</reference>
<dbReference type="InterPro" id="IPR016181">
    <property type="entry name" value="Acyl_CoA_acyltransferase"/>
</dbReference>
<dbReference type="GO" id="GO:0016747">
    <property type="term" value="F:acyltransferase activity, transferring groups other than amino-acyl groups"/>
    <property type="evidence" value="ECO:0007669"/>
    <property type="project" value="InterPro"/>
</dbReference>
<name>A0A6N7VUZ4_9FIRM</name>
<dbReference type="PROSITE" id="PS51186">
    <property type="entry name" value="GNAT"/>
    <property type="match status" value="1"/>
</dbReference>
<evidence type="ECO:0000313" key="2">
    <source>
        <dbReference type="EMBL" id="MSS78676.1"/>
    </source>
</evidence>
<proteinExistence type="predicted"/>
<dbReference type="SUPFAM" id="SSF55729">
    <property type="entry name" value="Acyl-CoA N-acyltransferases (Nat)"/>
    <property type="match status" value="1"/>
</dbReference>
<dbReference type="Pfam" id="PF13673">
    <property type="entry name" value="Acetyltransf_10"/>
    <property type="match status" value="1"/>
</dbReference>
<feature type="domain" description="N-acetyltransferase" evidence="1">
    <location>
        <begin position="6"/>
        <end position="144"/>
    </location>
</feature>
<protein>
    <submittedName>
        <fullName evidence="2">GNAT family N-acetyltransferase</fullName>
    </submittedName>
</protein>
<gene>
    <name evidence="2" type="ORF">FYJ26_09825</name>
</gene>
<dbReference type="Proteomes" id="UP000441925">
    <property type="component" value="Unassembled WGS sequence"/>
</dbReference>
<evidence type="ECO:0000313" key="3">
    <source>
        <dbReference type="Proteomes" id="UP000441925"/>
    </source>
</evidence>
<evidence type="ECO:0000259" key="1">
    <source>
        <dbReference type="PROSITE" id="PS51186"/>
    </source>
</evidence>
<dbReference type="InterPro" id="IPR000182">
    <property type="entry name" value="GNAT_dom"/>
</dbReference>
<keyword evidence="3" id="KW-1185">Reference proteome</keyword>